<keyword evidence="2" id="KW-0812">Transmembrane</keyword>
<name>A0A9P4GH29_9PLEO</name>
<feature type="compositionally biased region" description="Low complexity" evidence="1">
    <location>
        <begin position="217"/>
        <end position="227"/>
    </location>
</feature>
<keyword evidence="2" id="KW-0472">Membrane</keyword>
<dbReference type="RefSeq" id="XP_040787598.1">
    <property type="nucleotide sequence ID" value="XM_040931830.1"/>
</dbReference>
<feature type="transmembrane region" description="Helical" evidence="2">
    <location>
        <begin position="126"/>
        <end position="147"/>
    </location>
</feature>
<protein>
    <submittedName>
        <fullName evidence="3">Uncharacterized protein</fullName>
    </submittedName>
</protein>
<keyword evidence="2" id="KW-1133">Transmembrane helix</keyword>
<dbReference type="AlphaFoldDB" id="A0A9P4GH29"/>
<comment type="caution">
    <text evidence="3">The sequence shown here is derived from an EMBL/GenBank/DDBJ whole genome shotgun (WGS) entry which is preliminary data.</text>
</comment>
<gene>
    <name evidence="3" type="ORF">K460DRAFT_354894</name>
</gene>
<feature type="compositionally biased region" description="Low complexity" evidence="1">
    <location>
        <begin position="87"/>
        <end position="102"/>
    </location>
</feature>
<feature type="region of interest" description="Disordered" evidence="1">
    <location>
        <begin position="200"/>
        <end position="227"/>
    </location>
</feature>
<evidence type="ECO:0000313" key="3">
    <source>
        <dbReference type="EMBL" id="KAF1845035.1"/>
    </source>
</evidence>
<dbReference type="OrthoDB" id="4775599at2759"/>
<dbReference type="GeneID" id="63849082"/>
<keyword evidence="4" id="KW-1185">Reference proteome</keyword>
<sequence>MLCSFTSESVLPILTFSRDAVKKSQLPVKMDCDRIINGFMWAGYEISRSVPVLCLVLLSPSSHAQNTLDNTSIFLTSPTRKVDSTRSMTSHFNSTASSSSPTHEQTPPDMFPATTPPHDDDTHDVFNYYFLFLVVFGVLVAILLWWLHRQKQRRTELARLSGQHALARDMEGWAGTRRFMHGRHARNHQAAFIRRQEGLDEHGEAPPPYQPKSESTGAQRPAEAAQVAAGRISIPLGTVSRYEIEGARPPAYHDARETDPT</sequence>
<feature type="region of interest" description="Disordered" evidence="1">
    <location>
        <begin position="85"/>
        <end position="117"/>
    </location>
</feature>
<evidence type="ECO:0000256" key="1">
    <source>
        <dbReference type="SAM" id="MobiDB-lite"/>
    </source>
</evidence>
<feature type="region of interest" description="Disordered" evidence="1">
    <location>
        <begin position="239"/>
        <end position="261"/>
    </location>
</feature>
<dbReference type="Proteomes" id="UP000800039">
    <property type="component" value="Unassembled WGS sequence"/>
</dbReference>
<reference evidence="3" key="1">
    <citation type="submission" date="2020-01" db="EMBL/GenBank/DDBJ databases">
        <authorList>
            <consortium name="DOE Joint Genome Institute"/>
            <person name="Haridas S."/>
            <person name="Albert R."/>
            <person name="Binder M."/>
            <person name="Bloem J."/>
            <person name="Labutti K."/>
            <person name="Salamov A."/>
            <person name="Andreopoulos B."/>
            <person name="Baker S.E."/>
            <person name="Barry K."/>
            <person name="Bills G."/>
            <person name="Bluhm B.H."/>
            <person name="Cannon C."/>
            <person name="Castanera R."/>
            <person name="Culley D.E."/>
            <person name="Daum C."/>
            <person name="Ezra D."/>
            <person name="Gonzalez J.B."/>
            <person name="Henrissat B."/>
            <person name="Kuo A."/>
            <person name="Liang C."/>
            <person name="Lipzen A."/>
            <person name="Lutzoni F."/>
            <person name="Magnuson J."/>
            <person name="Mondo S."/>
            <person name="Nolan M."/>
            <person name="Ohm R."/>
            <person name="Pangilinan J."/>
            <person name="Park H.-J."/>
            <person name="Ramirez L."/>
            <person name="Alfaro M."/>
            <person name="Sun H."/>
            <person name="Tritt A."/>
            <person name="Yoshinaga Y."/>
            <person name="Zwiers L.-H."/>
            <person name="Turgeon B.G."/>
            <person name="Goodwin S.B."/>
            <person name="Spatafora J.W."/>
            <person name="Crous P.W."/>
            <person name="Grigoriev I.V."/>
        </authorList>
    </citation>
    <scope>NUCLEOTIDE SEQUENCE</scope>
    <source>
        <strain evidence="3">CBS 394.84</strain>
    </source>
</reference>
<feature type="compositionally biased region" description="Basic and acidic residues" evidence="1">
    <location>
        <begin position="242"/>
        <end position="261"/>
    </location>
</feature>
<evidence type="ECO:0000256" key="2">
    <source>
        <dbReference type="SAM" id="Phobius"/>
    </source>
</evidence>
<dbReference type="EMBL" id="ML976616">
    <property type="protein sequence ID" value="KAF1845035.1"/>
    <property type="molecule type" value="Genomic_DNA"/>
</dbReference>
<proteinExistence type="predicted"/>
<accession>A0A9P4GH29</accession>
<organism evidence="3 4">
    <name type="scientific">Cucurbitaria berberidis CBS 394.84</name>
    <dbReference type="NCBI Taxonomy" id="1168544"/>
    <lineage>
        <taxon>Eukaryota</taxon>
        <taxon>Fungi</taxon>
        <taxon>Dikarya</taxon>
        <taxon>Ascomycota</taxon>
        <taxon>Pezizomycotina</taxon>
        <taxon>Dothideomycetes</taxon>
        <taxon>Pleosporomycetidae</taxon>
        <taxon>Pleosporales</taxon>
        <taxon>Pleosporineae</taxon>
        <taxon>Cucurbitariaceae</taxon>
        <taxon>Cucurbitaria</taxon>
    </lineage>
</organism>
<evidence type="ECO:0000313" key="4">
    <source>
        <dbReference type="Proteomes" id="UP000800039"/>
    </source>
</evidence>